<evidence type="ECO:0000259" key="12">
    <source>
        <dbReference type="Pfam" id="PF13609"/>
    </source>
</evidence>
<dbReference type="PANTHER" id="PTHR34501">
    <property type="entry name" value="PROTEIN YDDL-RELATED"/>
    <property type="match status" value="1"/>
</dbReference>
<keyword evidence="6 11" id="KW-0732">Signal</keyword>
<comment type="caution">
    <text evidence="13">The sequence shown here is derived from an EMBL/GenBank/DDBJ whole genome shotgun (WGS) entry which is preliminary data.</text>
</comment>
<evidence type="ECO:0000256" key="5">
    <source>
        <dbReference type="ARBA" id="ARBA00022692"/>
    </source>
</evidence>
<name>A0A1V3NCT6_9GAMM</name>
<dbReference type="OrthoDB" id="5781992at2"/>
<comment type="subunit">
    <text evidence="2">Homotrimer.</text>
</comment>
<evidence type="ECO:0000256" key="11">
    <source>
        <dbReference type="SAM" id="SignalP"/>
    </source>
</evidence>
<dbReference type="Gene3D" id="2.40.160.10">
    <property type="entry name" value="Porin"/>
    <property type="match status" value="1"/>
</dbReference>
<dbReference type="GO" id="GO:0006811">
    <property type="term" value="P:monoatomic ion transport"/>
    <property type="evidence" value="ECO:0007669"/>
    <property type="project" value="UniProtKB-KW"/>
</dbReference>
<evidence type="ECO:0000313" key="14">
    <source>
        <dbReference type="Proteomes" id="UP000189462"/>
    </source>
</evidence>
<evidence type="ECO:0000256" key="2">
    <source>
        <dbReference type="ARBA" id="ARBA00011233"/>
    </source>
</evidence>
<evidence type="ECO:0000313" key="13">
    <source>
        <dbReference type="EMBL" id="OOG22753.1"/>
    </source>
</evidence>
<feature type="signal peptide" evidence="11">
    <location>
        <begin position="1"/>
        <end position="23"/>
    </location>
</feature>
<dbReference type="STRING" id="108003.B1C78_14070"/>
<sequence>MMKKTLIAAGVAVAMAVPMAATADVQLSAQQQVEVFNISGDPRDGNNMNGTGLYMGDAIEAGGNINSGNWSRVDLRASHDLGNGLTALAHIAANTNVTTGNALGGDREINVGLRGDFGTVRFGRLTGAYATAGKDPFNATFMQARGNGGMIGGFGGLGNGAYFDQAIDYRGSFDMLSLAATVAIDSSDEDDSDSTNAEHAYALRANLNLNPVEVWAAYTNADEYGMTGGGQTGAGQDFSAWKLGVEWSDGPIRVMAQYEDITHETAAGDDTDNAGQYIMLAGTYRMGANTFMLGFGQFDAENDADQRWMALGMRHAFTRQVSVHAGVRQTQYNDNDDKETAVGAGMRVVF</sequence>
<dbReference type="InterPro" id="IPR033900">
    <property type="entry name" value="Gram_neg_porin_domain"/>
</dbReference>
<dbReference type="RefSeq" id="WP_077279796.1">
    <property type="nucleotide sequence ID" value="NZ_MVBK01000092.1"/>
</dbReference>
<keyword evidence="14" id="KW-1185">Reference proteome</keyword>
<dbReference type="Pfam" id="PF13609">
    <property type="entry name" value="Porin_4"/>
    <property type="match status" value="1"/>
</dbReference>
<dbReference type="InterPro" id="IPR023614">
    <property type="entry name" value="Porin_dom_sf"/>
</dbReference>
<dbReference type="CDD" id="cd00342">
    <property type="entry name" value="gram_neg_porins"/>
    <property type="match status" value="1"/>
</dbReference>
<evidence type="ECO:0000256" key="3">
    <source>
        <dbReference type="ARBA" id="ARBA00022448"/>
    </source>
</evidence>
<evidence type="ECO:0000256" key="1">
    <source>
        <dbReference type="ARBA" id="ARBA00004571"/>
    </source>
</evidence>
<keyword evidence="7" id="KW-0406">Ion transport</keyword>
<dbReference type="PANTHER" id="PTHR34501:SF9">
    <property type="entry name" value="MAJOR OUTER MEMBRANE PROTEIN P.IA"/>
    <property type="match status" value="1"/>
</dbReference>
<gene>
    <name evidence="13" type="ORF">B1C78_14070</name>
</gene>
<dbReference type="SUPFAM" id="SSF56935">
    <property type="entry name" value="Porins"/>
    <property type="match status" value="1"/>
</dbReference>
<dbReference type="GO" id="GO:0015288">
    <property type="term" value="F:porin activity"/>
    <property type="evidence" value="ECO:0007669"/>
    <property type="project" value="UniProtKB-KW"/>
</dbReference>
<evidence type="ECO:0000256" key="7">
    <source>
        <dbReference type="ARBA" id="ARBA00023065"/>
    </source>
</evidence>
<evidence type="ECO:0000256" key="6">
    <source>
        <dbReference type="ARBA" id="ARBA00022729"/>
    </source>
</evidence>
<evidence type="ECO:0000256" key="10">
    <source>
        <dbReference type="ARBA" id="ARBA00023237"/>
    </source>
</evidence>
<keyword evidence="4" id="KW-1134">Transmembrane beta strand</keyword>
<evidence type="ECO:0000256" key="8">
    <source>
        <dbReference type="ARBA" id="ARBA00023114"/>
    </source>
</evidence>
<accession>A0A1V3NCT6</accession>
<dbReference type="GO" id="GO:0046930">
    <property type="term" value="C:pore complex"/>
    <property type="evidence" value="ECO:0007669"/>
    <property type="project" value="UniProtKB-KW"/>
</dbReference>
<keyword evidence="10" id="KW-0998">Cell outer membrane</keyword>
<dbReference type="GO" id="GO:0009279">
    <property type="term" value="C:cell outer membrane"/>
    <property type="evidence" value="ECO:0007669"/>
    <property type="project" value="UniProtKB-SubCell"/>
</dbReference>
<comment type="subcellular location">
    <subcellularLocation>
        <location evidence="1">Cell outer membrane</location>
        <topology evidence="1">Multi-pass membrane protein</topology>
    </subcellularLocation>
</comment>
<dbReference type="InterPro" id="IPR050298">
    <property type="entry name" value="Gram-neg_bact_OMP"/>
</dbReference>
<dbReference type="AlphaFoldDB" id="A0A1V3NCT6"/>
<keyword evidence="8" id="KW-0626">Porin</keyword>
<feature type="domain" description="Porin" evidence="12">
    <location>
        <begin position="11"/>
        <end position="334"/>
    </location>
</feature>
<keyword evidence="9" id="KW-0472">Membrane</keyword>
<protein>
    <recommendedName>
        <fullName evidence="12">Porin domain-containing protein</fullName>
    </recommendedName>
</protein>
<keyword evidence="3" id="KW-0813">Transport</keyword>
<organism evidence="13 14">
    <name type="scientific">Thioalkalivibrio denitrificans</name>
    <dbReference type="NCBI Taxonomy" id="108003"/>
    <lineage>
        <taxon>Bacteria</taxon>
        <taxon>Pseudomonadati</taxon>
        <taxon>Pseudomonadota</taxon>
        <taxon>Gammaproteobacteria</taxon>
        <taxon>Chromatiales</taxon>
        <taxon>Ectothiorhodospiraceae</taxon>
        <taxon>Thioalkalivibrio</taxon>
    </lineage>
</organism>
<evidence type="ECO:0000256" key="9">
    <source>
        <dbReference type="ARBA" id="ARBA00023136"/>
    </source>
</evidence>
<keyword evidence="5" id="KW-0812">Transmembrane</keyword>
<feature type="chain" id="PRO_5012911840" description="Porin domain-containing protein" evidence="11">
    <location>
        <begin position="24"/>
        <end position="350"/>
    </location>
</feature>
<evidence type="ECO:0000256" key="4">
    <source>
        <dbReference type="ARBA" id="ARBA00022452"/>
    </source>
</evidence>
<reference evidence="13 14" key="1">
    <citation type="submission" date="2017-02" db="EMBL/GenBank/DDBJ databases">
        <title>Genomic diversity within the haloalkaliphilic genus Thioalkalivibrio.</title>
        <authorList>
            <person name="Ahn A.-C."/>
            <person name="Meier-Kolthoff J."/>
            <person name="Overmars L."/>
            <person name="Richter M."/>
            <person name="Woyke T."/>
            <person name="Sorokin D.Y."/>
            <person name="Muyzer G."/>
        </authorList>
    </citation>
    <scope>NUCLEOTIDE SEQUENCE [LARGE SCALE GENOMIC DNA]</scope>
    <source>
        <strain evidence="13 14">ALJD</strain>
    </source>
</reference>
<dbReference type="EMBL" id="MVBK01000092">
    <property type="protein sequence ID" value="OOG22753.1"/>
    <property type="molecule type" value="Genomic_DNA"/>
</dbReference>
<proteinExistence type="predicted"/>
<dbReference type="Proteomes" id="UP000189462">
    <property type="component" value="Unassembled WGS sequence"/>
</dbReference>